<accession>A0A7Y0M0S2</accession>
<dbReference type="AlphaFoldDB" id="A0A7Y0M0S2"/>
<dbReference type="NCBIfam" id="NF033539">
    <property type="entry name" value="transpos_IS1380"/>
    <property type="match status" value="1"/>
</dbReference>
<dbReference type="InterPro" id="IPR012337">
    <property type="entry name" value="RNaseH-like_sf"/>
</dbReference>
<keyword evidence="3" id="KW-1185">Reference proteome</keyword>
<protein>
    <submittedName>
        <fullName evidence="2">IS1380 family transposase</fullName>
    </submittedName>
</protein>
<gene>
    <name evidence="2" type="ORF">HIR71_16210</name>
</gene>
<evidence type="ECO:0000259" key="1">
    <source>
        <dbReference type="Pfam" id="PF13701"/>
    </source>
</evidence>
<dbReference type="InterPro" id="IPR047960">
    <property type="entry name" value="Transpos_IS1380"/>
</dbReference>
<dbReference type="EMBL" id="JABCJJ010000065">
    <property type="protein sequence ID" value="NMR21731.1"/>
    <property type="molecule type" value="Genomic_DNA"/>
</dbReference>
<name>A0A7Y0M0S2_CELFI</name>
<dbReference type="InterPro" id="IPR025668">
    <property type="entry name" value="Tnp_DDE_dom"/>
</dbReference>
<proteinExistence type="predicted"/>
<dbReference type="SUPFAM" id="SSF53098">
    <property type="entry name" value="Ribonuclease H-like"/>
    <property type="match status" value="1"/>
</dbReference>
<evidence type="ECO:0000313" key="3">
    <source>
        <dbReference type="Proteomes" id="UP000562124"/>
    </source>
</evidence>
<feature type="domain" description="Transposase DDE" evidence="1">
    <location>
        <begin position="318"/>
        <end position="445"/>
    </location>
</feature>
<reference evidence="2 3" key="1">
    <citation type="submission" date="2020-04" db="EMBL/GenBank/DDBJ databases">
        <title>Sequencing and Assembly of C. fimi.</title>
        <authorList>
            <person name="Ramsey A.R."/>
        </authorList>
    </citation>
    <scope>NUCLEOTIDE SEQUENCE [LARGE SCALE GENOMIC DNA]</scope>
    <source>
        <strain evidence="2 3">SB</strain>
    </source>
</reference>
<dbReference type="Proteomes" id="UP000562124">
    <property type="component" value="Unassembled WGS sequence"/>
</dbReference>
<organism evidence="2 3">
    <name type="scientific">Cellulomonas fimi</name>
    <dbReference type="NCBI Taxonomy" id="1708"/>
    <lineage>
        <taxon>Bacteria</taxon>
        <taxon>Bacillati</taxon>
        <taxon>Actinomycetota</taxon>
        <taxon>Actinomycetes</taxon>
        <taxon>Micrococcales</taxon>
        <taxon>Cellulomonadaceae</taxon>
        <taxon>Cellulomonas</taxon>
    </lineage>
</organism>
<sequence>MTSAAGLEAVRELDRVLGVTAALEAEIGSVKQRRRGLGGGALVMAMASCQLTGGDFLVSLDRRRADLAGRLLEPVPTPASTTAAGIARRFTGEHLAGIEAAIGAVNTTMVGLVPAVRRSALLKTATIDGDATDVEVYGRAKEQVEYNHTGQRNLRVHIGFWAEAGVPLAAELMAGAADPRSNSVQMLDRAIAALPPGVERIQARWDAGYFARELAAACVERGVEFAIGAKRTEPVFAAARVVAGHRWVPAIGMDDTEIAVVQYLPGKWPAQDVVCIARRTRIPVDHIPSARARKRRTIDPGQLTLALDGQVDHVFGYSFIVTNLDVSTEEKLAGVEWWYRHRTDIEALNKDAKYGGSLRHLPSKYHKVNAVWMWGALLACAISAWLQELARTDYGNGRGRRTVARLRRELINVPARLTRSAGTTYLRLPPGEQLLSSVLPRLQDLPRPG</sequence>
<evidence type="ECO:0000313" key="2">
    <source>
        <dbReference type="EMBL" id="NMR21731.1"/>
    </source>
</evidence>
<comment type="caution">
    <text evidence="2">The sequence shown here is derived from an EMBL/GenBank/DDBJ whole genome shotgun (WGS) entry which is preliminary data.</text>
</comment>
<dbReference type="Pfam" id="PF13701">
    <property type="entry name" value="DDE_Tnp_1_4"/>
    <property type="match status" value="2"/>
</dbReference>
<feature type="domain" description="Transposase DDE" evidence="1">
    <location>
        <begin position="1"/>
        <end position="276"/>
    </location>
</feature>